<dbReference type="EMBL" id="QWDC01000001">
    <property type="protein sequence ID" value="RFZ94049.1"/>
    <property type="molecule type" value="Genomic_DNA"/>
</dbReference>
<dbReference type="Proteomes" id="UP000264217">
    <property type="component" value="Unassembled WGS sequence"/>
</dbReference>
<name>A0A372NWI9_9SPHI</name>
<dbReference type="AlphaFoldDB" id="A0A372NWI9"/>
<comment type="caution">
    <text evidence="2">The sequence shown here is derived from an EMBL/GenBank/DDBJ whole genome shotgun (WGS) entry which is preliminary data.</text>
</comment>
<dbReference type="Pfam" id="PF14080">
    <property type="entry name" value="DUF4261"/>
    <property type="match status" value="1"/>
</dbReference>
<organism evidence="2 3">
    <name type="scientific">Mucilaginibacter conchicola</name>
    <dbReference type="NCBI Taxonomy" id="2303333"/>
    <lineage>
        <taxon>Bacteria</taxon>
        <taxon>Pseudomonadati</taxon>
        <taxon>Bacteroidota</taxon>
        <taxon>Sphingobacteriia</taxon>
        <taxon>Sphingobacteriales</taxon>
        <taxon>Sphingobacteriaceae</taxon>
        <taxon>Mucilaginibacter</taxon>
    </lineage>
</organism>
<keyword evidence="3" id="KW-1185">Reference proteome</keyword>
<feature type="domain" description="DUF4261" evidence="1">
    <location>
        <begin position="186"/>
        <end position="260"/>
    </location>
</feature>
<gene>
    <name evidence="2" type="ORF">D0C36_00355</name>
</gene>
<dbReference type="OrthoDB" id="4827574at2"/>
<dbReference type="RefSeq" id="WP_117389615.1">
    <property type="nucleotide sequence ID" value="NZ_QWDC01000001.1"/>
</dbReference>
<evidence type="ECO:0000259" key="1">
    <source>
        <dbReference type="Pfam" id="PF14080"/>
    </source>
</evidence>
<accession>A0A372NWI9</accession>
<sequence>MPVFNFFKKEKKETKRENILLAMPIFNDNNNYQLDKVIDNLKIFWGLDITELVGDDEAASFNINGETIALANMGVPIPWGDIEGTAQYAYNWPSALKDLESHTGHAIVSIMAGTKSSLERFKILSQVLSAVLMTSEAVAVYQGSQSLLIPRTQYLTYIESLKENEIPVALWIYIGLRNTDKGNNAYTYGLKDFQKSEIEIINSKLTLEELFDLLFNITSYVIGNDVTLKEGETIGLTAEQKASISISKGRFIEGQSIKLEI</sequence>
<proteinExistence type="predicted"/>
<dbReference type="InterPro" id="IPR025357">
    <property type="entry name" value="DUF4261"/>
</dbReference>
<evidence type="ECO:0000313" key="3">
    <source>
        <dbReference type="Proteomes" id="UP000264217"/>
    </source>
</evidence>
<reference evidence="2 3" key="1">
    <citation type="submission" date="2018-08" db="EMBL/GenBank/DDBJ databases">
        <title>Mucilaginibacter sp. MYSH2.</title>
        <authorList>
            <person name="Seo T."/>
        </authorList>
    </citation>
    <scope>NUCLEOTIDE SEQUENCE [LARGE SCALE GENOMIC DNA]</scope>
    <source>
        <strain evidence="2 3">MYSH2</strain>
    </source>
</reference>
<protein>
    <submittedName>
        <fullName evidence="2">DUF4261 domain-containing protein</fullName>
    </submittedName>
</protein>
<evidence type="ECO:0000313" key="2">
    <source>
        <dbReference type="EMBL" id="RFZ94049.1"/>
    </source>
</evidence>